<name>A0A9X2DB64_9ACTN</name>
<feature type="domain" description="GGDEF" evidence="3">
    <location>
        <begin position="92"/>
        <end position="231"/>
    </location>
</feature>
<dbReference type="EC" id="2.7.7.65" evidence="4"/>
<dbReference type="PANTHER" id="PTHR44757:SF2">
    <property type="entry name" value="BIOFILM ARCHITECTURE MAINTENANCE PROTEIN MBAA"/>
    <property type="match status" value="1"/>
</dbReference>
<dbReference type="InterPro" id="IPR052155">
    <property type="entry name" value="Biofilm_reg_signaling"/>
</dbReference>
<feature type="domain" description="EAL" evidence="2">
    <location>
        <begin position="234"/>
        <end position="507"/>
    </location>
</feature>
<evidence type="ECO:0000256" key="1">
    <source>
        <dbReference type="SAM" id="MobiDB-lite"/>
    </source>
</evidence>
<dbReference type="Gene3D" id="3.20.20.450">
    <property type="entry name" value="EAL domain"/>
    <property type="match status" value="1"/>
</dbReference>
<feature type="region of interest" description="Disordered" evidence="1">
    <location>
        <begin position="498"/>
        <end position="518"/>
    </location>
</feature>
<feature type="compositionally biased region" description="Low complexity" evidence="1">
    <location>
        <begin position="498"/>
        <end position="507"/>
    </location>
</feature>
<dbReference type="SUPFAM" id="SSF55073">
    <property type="entry name" value="Nucleotide cyclase"/>
    <property type="match status" value="1"/>
</dbReference>
<evidence type="ECO:0000259" key="3">
    <source>
        <dbReference type="PROSITE" id="PS50887"/>
    </source>
</evidence>
<dbReference type="Gene3D" id="3.30.70.270">
    <property type="match status" value="1"/>
</dbReference>
<proteinExistence type="predicted"/>
<dbReference type="Pfam" id="PF00990">
    <property type="entry name" value="GGDEF"/>
    <property type="match status" value="1"/>
</dbReference>
<dbReference type="SUPFAM" id="SSF141868">
    <property type="entry name" value="EAL domain-like"/>
    <property type="match status" value="1"/>
</dbReference>
<dbReference type="SMART" id="SM00267">
    <property type="entry name" value="GGDEF"/>
    <property type="match status" value="1"/>
</dbReference>
<keyword evidence="5" id="KW-1185">Reference proteome</keyword>
<accession>A0A9X2DB64</accession>
<dbReference type="CDD" id="cd01948">
    <property type="entry name" value="EAL"/>
    <property type="match status" value="1"/>
</dbReference>
<dbReference type="Pfam" id="PF00563">
    <property type="entry name" value="EAL"/>
    <property type="match status" value="1"/>
</dbReference>
<dbReference type="InterPro" id="IPR029787">
    <property type="entry name" value="Nucleotide_cyclase"/>
</dbReference>
<comment type="caution">
    <text evidence="4">The sequence shown here is derived from an EMBL/GenBank/DDBJ whole genome shotgun (WGS) entry which is preliminary data.</text>
</comment>
<dbReference type="PANTHER" id="PTHR44757">
    <property type="entry name" value="DIGUANYLATE CYCLASE DGCP"/>
    <property type="match status" value="1"/>
</dbReference>
<dbReference type="EMBL" id="JAMOIL010000033">
    <property type="protein sequence ID" value="MCM0622384.1"/>
    <property type="molecule type" value="Genomic_DNA"/>
</dbReference>
<dbReference type="CDD" id="cd01949">
    <property type="entry name" value="GGDEF"/>
    <property type="match status" value="1"/>
</dbReference>
<dbReference type="PROSITE" id="PS50887">
    <property type="entry name" value="GGDEF"/>
    <property type="match status" value="1"/>
</dbReference>
<feature type="compositionally biased region" description="Pro residues" evidence="1">
    <location>
        <begin position="37"/>
        <end position="52"/>
    </location>
</feature>
<dbReference type="InterPro" id="IPR000160">
    <property type="entry name" value="GGDEF_dom"/>
</dbReference>
<sequence>MQHSPRAATPGPFPEVLPPARLSPLEPARAHAHHPTPRPVPVPDPARNPGPAPSGAGAPASWQTDRLTGLLTRDEMERTAPGLVTQALEQGASVAVALVDVDRLKQVNDALGHSAGDHLLVETAQRLRAVAGPRALVARWGGDEFVLVKPLHHTAVAASFEERLREQLGGSRTPTLGPDGAPGNLLQASVGVAVAGQDGTTLPDLVAGADQRMYRDKQRARGAAETEVVTGPSDEVLLPSLASAVADPDGAGLGVRLHPRTGPDGELYGVEAVLRWRDLRHGSIPAARTRALAERHGLARCLDAWAVGRALEGLAALVGTPGATTGTVPRVGSPRTTVAVDVSARTLLDPALPGIITRAARQAGHADHDPDHPAARLLLQVSESAGSLLGDAASLDALTSTGARLSIPEHGGTRPALALVWANPLVGEVRLQPSFVARAAQDAGEAERVRRLTGAAHTLGVRVVAQGVADQDVAERLLSLGCDAVQCGRGRQAVSAATESESAAAGETCPDAVGGASR</sequence>
<evidence type="ECO:0000313" key="4">
    <source>
        <dbReference type="EMBL" id="MCM0622384.1"/>
    </source>
</evidence>
<dbReference type="InterPro" id="IPR043128">
    <property type="entry name" value="Rev_trsase/Diguanyl_cyclase"/>
</dbReference>
<protein>
    <submittedName>
        <fullName evidence="4">Diguanylate cyclase</fullName>
        <ecNumber evidence="4">2.7.7.65</ecNumber>
    </submittedName>
</protein>
<organism evidence="4 5">
    <name type="scientific">Nocardioides bruguierae</name>
    <dbReference type="NCBI Taxonomy" id="2945102"/>
    <lineage>
        <taxon>Bacteria</taxon>
        <taxon>Bacillati</taxon>
        <taxon>Actinomycetota</taxon>
        <taxon>Actinomycetes</taxon>
        <taxon>Propionibacteriales</taxon>
        <taxon>Nocardioidaceae</taxon>
        <taxon>Nocardioides</taxon>
    </lineage>
</organism>
<gene>
    <name evidence="4" type="ORF">M8330_19010</name>
</gene>
<dbReference type="SMART" id="SM00052">
    <property type="entry name" value="EAL"/>
    <property type="match status" value="1"/>
</dbReference>
<dbReference type="InterPro" id="IPR001633">
    <property type="entry name" value="EAL_dom"/>
</dbReference>
<keyword evidence="4" id="KW-0808">Transferase</keyword>
<evidence type="ECO:0000259" key="2">
    <source>
        <dbReference type="PROSITE" id="PS50883"/>
    </source>
</evidence>
<dbReference type="NCBIfam" id="TIGR00254">
    <property type="entry name" value="GGDEF"/>
    <property type="match status" value="1"/>
</dbReference>
<feature type="region of interest" description="Disordered" evidence="1">
    <location>
        <begin position="1"/>
        <end position="63"/>
    </location>
</feature>
<dbReference type="GO" id="GO:0052621">
    <property type="term" value="F:diguanylate cyclase activity"/>
    <property type="evidence" value="ECO:0007669"/>
    <property type="project" value="UniProtKB-EC"/>
</dbReference>
<dbReference type="Proteomes" id="UP001139485">
    <property type="component" value="Unassembled WGS sequence"/>
</dbReference>
<dbReference type="RefSeq" id="WP_250828602.1">
    <property type="nucleotide sequence ID" value="NZ_JAMOIL010000033.1"/>
</dbReference>
<dbReference type="PROSITE" id="PS50883">
    <property type="entry name" value="EAL"/>
    <property type="match status" value="1"/>
</dbReference>
<reference evidence="4" key="1">
    <citation type="submission" date="2022-05" db="EMBL/GenBank/DDBJ databases">
        <authorList>
            <person name="Tuo L."/>
        </authorList>
    </citation>
    <scope>NUCLEOTIDE SEQUENCE</scope>
    <source>
        <strain evidence="4">BSK12Z-4</strain>
    </source>
</reference>
<dbReference type="InterPro" id="IPR035919">
    <property type="entry name" value="EAL_sf"/>
</dbReference>
<keyword evidence="4" id="KW-0548">Nucleotidyltransferase</keyword>
<evidence type="ECO:0000313" key="5">
    <source>
        <dbReference type="Proteomes" id="UP001139485"/>
    </source>
</evidence>
<dbReference type="AlphaFoldDB" id="A0A9X2DB64"/>